<comment type="similarity">
    <text evidence="4">Belongs to the D-isomer specific 2-hydroxyacid dehydrogenase family.</text>
</comment>
<dbReference type="GO" id="GO:0051287">
    <property type="term" value="F:NAD binding"/>
    <property type="evidence" value="ECO:0007669"/>
    <property type="project" value="InterPro"/>
</dbReference>
<feature type="domain" description="D-isomer specific 2-hydroxyacid dehydrogenase catalytic" evidence="5">
    <location>
        <begin position="25"/>
        <end position="306"/>
    </location>
</feature>
<dbReference type="GO" id="GO:0016616">
    <property type="term" value="F:oxidoreductase activity, acting on the CH-OH group of donors, NAD or NADP as acceptor"/>
    <property type="evidence" value="ECO:0007669"/>
    <property type="project" value="InterPro"/>
</dbReference>
<proteinExistence type="inferred from homology"/>
<dbReference type="SUPFAM" id="SSF55021">
    <property type="entry name" value="ACT-like"/>
    <property type="match status" value="1"/>
</dbReference>
<dbReference type="Proteomes" id="UP000243807">
    <property type="component" value="Chromosome"/>
</dbReference>
<comment type="pathway">
    <text evidence="3">Amino-acid biosynthesis.</text>
</comment>
<dbReference type="PANTHER" id="PTHR42938:SF47">
    <property type="entry name" value="HYDROXYPYRUVATE REDUCTASE"/>
    <property type="match status" value="1"/>
</dbReference>
<sequence length="387" mass="41501">MFKIRTLNNISPKGLERLPRERYEVGVDLAQPDAILLRSHDMHDMALPASLKAVARAGAGVNNIPVSRLSEQGVAVFNTPGANANAVKELVIAGMLLAARNLCQAWHYVQGVQGDAETLQRRIEADKKRFAGYELAGRTLGVIGLGAIGVQVANGARALGMHVIGFDPSITVERAWQLSSGVVQAASIEQLMRGADFVSVHVPLLETTRNLLDAERLRLLPAGAVLLNFARDGIVEHSAVLEALDAQRLRAYVCDFPDPELAGHAGVLALPHLGASTGEAEENCAVMAVEQLRDYLENGNVRMSVNLPQISLERSGTARLAIINRNVPDMLGQISHQLGQVGVNILHMVNESRGALACTLVDTDAQVDETVRDTIAAIDGVLNVRVL</sequence>
<gene>
    <name evidence="7" type="ORF">BW247_06630</name>
</gene>
<evidence type="ECO:0000256" key="2">
    <source>
        <dbReference type="ARBA" id="ARBA00023027"/>
    </source>
</evidence>
<dbReference type="PANTHER" id="PTHR42938">
    <property type="entry name" value="FORMATE DEHYDROGENASE 1"/>
    <property type="match status" value="1"/>
</dbReference>
<dbReference type="Gene3D" id="3.40.50.720">
    <property type="entry name" value="NAD(P)-binding Rossmann-like Domain"/>
    <property type="match status" value="2"/>
</dbReference>
<dbReference type="KEGG" id="afy:BW247_06630"/>
<organism evidence="7 8">
    <name type="scientific">Acidihalobacter ferrooxydans</name>
    <dbReference type="NCBI Taxonomy" id="1765967"/>
    <lineage>
        <taxon>Bacteria</taxon>
        <taxon>Pseudomonadati</taxon>
        <taxon>Pseudomonadota</taxon>
        <taxon>Gammaproteobacteria</taxon>
        <taxon>Chromatiales</taxon>
        <taxon>Ectothiorhodospiraceae</taxon>
        <taxon>Acidihalobacter</taxon>
    </lineage>
</organism>
<evidence type="ECO:0000313" key="7">
    <source>
        <dbReference type="EMBL" id="APZ42807.1"/>
    </source>
</evidence>
<dbReference type="OrthoDB" id="9805416at2"/>
<dbReference type="Pfam" id="PF02826">
    <property type="entry name" value="2-Hacid_dh_C"/>
    <property type="match status" value="1"/>
</dbReference>
<reference evidence="7 8" key="1">
    <citation type="submission" date="2017-01" db="EMBL/GenBank/DDBJ databases">
        <title>Draft sequence of Acidihalobacter ferrooxidans strain DSM 14175 (strain V8).</title>
        <authorList>
            <person name="Khaleque H.N."/>
            <person name="Ramsay J.P."/>
            <person name="Murphy R.J.T."/>
            <person name="Kaksonen A.H."/>
            <person name="Boxall N.J."/>
            <person name="Watkin E.L.J."/>
        </authorList>
    </citation>
    <scope>NUCLEOTIDE SEQUENCE [LARGE SCALE GENOMIC DNA]</scope>
    <source>
        <strain evidence="7 8">V8</strain>
    </source>
</reference>
<dbReference type="InterPro" id="IPR029752">
    <property type="entry name" value="D-isomer_DH_CS1"/>
</dbReference>
<dbReference type="EMBL" id="CP019434">
    <property type="protein sequence ID" value="APZ42807.1"/>
    <property type="molecule type" value="Genomic_DNA"/>
</dbReference>
<dbReference type="CDD" id="cd12174">
    <property type="entry name" value="PGDH_like_3"/>
    <property type="match status" value="1"/>
</dbReference>
<dbReference type="Gene3D" id="3.30.70.260">
    <property type="match status" value="1"/>
</dbReference>
<evidence type="ECO:0000259" key="6">
    <source>
        <dbReference type="Pfam" id="PF02826"/>
    </source>
</evidence>
<dbReference type="InterPro" id="IPR036291">
    <property type="entry name" value="NAD(P)-bd_dom_sf"/>
</dbReference>
<evidence type="ECO:0000256" key="3">
    <source>
        <dbReference type="ARBA" id="ARBA00029440"/>
    </source>
</evidence>
<dbReference type="SUPFAM" id="SSF51735">
    <property type="entry name" value="NAD(P)-binding Rossmann-fold domains"/>
    <property type="match status" value="1"/>
</dbReference>
<name>A0A1P8UG23_9GAMM</name>
<dbReference type="PROSITE" id="PS00065">
    <property type="entry name" value="D_2_HYDROXYACID_DH_1"/>
    <property type="match status" value="1"/>
</dbReference>
<dbReference type="InterPro" id="IPR045865">
    <property type="entry name" value="ACT-like_dom_sf"/>
</dbReference>
<dbReference type="InterPro" id="IPR006140">
    <property type="entry name" value="D-isomer_DH_NAD-bd"/>
</dbReference>
<dbReference type="Pfam" id="PF00389">
    <property type="entry name" value="2-Hacid_dh"/>
    <property type="match status" value="1"/>
</dbReference>
<accession>A0A1P8UG23</accession>
<protein>
    <submittedName>
        <fullName evidence="7">3-phosphoglycerate dehydrogenase</fullName>
    </submittedName>
</protein>
<dbReference type="RefSeq" id="WP_076836456.1">
    <property type="nucleotide sequence ID" value="NZ_CP019434.1"/>
</dbReference>
<keyword evidence="2" id="KW-0520">NAD</keyword>
<evidence type="ECO:0000256" key="4">
    <source>
        <dbReference type="RuleBase" id="RU003719"/>
    </source>
</evidence>
<evidence type="ECO:0000256" key="1">
    <source>
        <dbReference type="ARBA" id="ARBA00023002"/>
    </source>
</evidence>
<dbReference type="STRING" id="1765967.BW247_06630"/>
<dbReference type="InterPro" id="IPR006139">
    <property type="entry name" value="D-isomer_2_OHA_DH_cat_dom"/>
</dbReference>
<dbReference type="SUPFAM" id="SSF52283">
    <property type="entry name" value="Formate/glycerate dehydrogenase catalytic domain-like"/>
    <property type="match status" value="1"/>
</dbReference>
<evidence type="ECO:0000259" key="5">
    <source>
        <dbReference type="Pfam" id="PF00389"/>
    </source>
</evidence>
<keyword evidence="8" id="KW-1185">Reference proteome</keyword>
<evidence type="ECO:0000313" key="8">
    <source>
        <dbReference type="Proteomes" id="UP000243807"/>
    </source>
</evidence>
<dbReference type="AlphaFoldDB" id="A0A1P8UG23"/>
<feature type="domain" description="D-isomer specific 2-hydroxyacid dehydrogenase NAD-binding" evidence="6">
    <location>
        <begin position="95"/>
        <end position="273"/>
    </location>
</feature>
<keyword evidence="1 4" id="KW-0560">Oxidoreductase</keyword>